<dbReference type="SUPFAM" id="SSF75217">
    <property type="entry name" value="alpha/beta knot"/>
    <property type="match status" value="1"/>
</dbReference>
<sequence length="705" mass="78735">MKHAEKDEKRRKRAERMQANKNNKALRLKILRKTGSSAKILSWRDKHNKKKAVLESKAIKKFEAVQQEKEATVPPVIAKLGNQDRRYKLGIAIPGSILNNAQSPELRSYLAGQIARTAAVFCVDEVIVFDETARMSNSQVDSYFTRSWTGQEKVNETNVECNFHLARILEYLECPQYLRKQLFPLHPSLRYSGVLNPLDSMSHLRATDLSIPYREGVVLDKPVKIGRGPFCDVGLEKDLQIDKDVLLPPGTRVTVKVTHTDPDKKNFRGSLVSARSVREKEGLYWGYTVKLAKSFSEVIKSDYDVIVGTSERGQPIADLDVPISERNRVLIVFGGLDGLESAVDADEQVRETDPAKLFTYYINASVTAGNPSKADAILLQKRRTFSKLKWVVPTALAVGGVGYAIYALSPDHRELTDKKHYYSDWKIRLYFSLPLNALSRCAGVIANAEIPTFLRSPLLGCFARAYDCRMDEAVEPSFESYPSFSAFFNRQLREDARPISSAGLVSPADGKVLHYGPVEDGRIEYVKGHDYDVKEFLGPDAVLEHKKGQTKLYQMVIYLAPGNYHGFHSPTSWTASQQIHHPGLLLSVKPAVLDQIPHLFCLNERLVLNGQWKHGFFSMSAVAATNVGDISIEADPTLKTNLTGNTDPRCKTFPMNHSYAPGQRVGEFRLGSTIVLVFEAPSTVQFAVQAGDSLRYGQSLVIDGV</sequence>
<dbReference type="EC" id="4.1.1.65" evidence="4"/>
<keyword evidence="5" id="KW-0444">Lipid biosynthesis</keyword>
<dbReference type="SUPFAM" id="SSF50249">
    <property type="entry name" value="Nucleic acid-binding proteins"/>
    <property type="match status" value="1"/>
</dbReference>
<gene>
    <name evidence="15" type="ORF">QR680_012983</name>
</gene>
<dbReference type="CDD" id="cd18086">
    <property type="entry name" value="HsC9orf114-like"/>
    <property type="match status" value="1"/>
</dbReference>
<reference evidence="15" key="1">
    <citation type="submission" date="2023-06" db="EMBL/GenBank/DDBJ databases">
        <title>Genomic analysis of the entomopathogenic nematode Steinernema hermaphroditum.</title>
        <authorList>
            <person name="Schwarz E.M."/>
            <person name="Heppert J.K."/>
            <person name="Baniya A."/>
            <person name="Schwartz H.T."/>
            <person name="Tan C.-H."/>
            <person name="Antoshechkin I."/>
            <person name="Sternberg P.W."/>
            <person name="Goodrich-Blair H."/>
            <person name="Dillman A.R."/>
        </authorList>
    </citation>
    <scope>NUCLEOTIDE SEQUENCE</scope>
    <source>
        <strain evidence="15">PS9179</strain>
        <tissue evidence="15">Whole animal</tissue>
    </source>
</reference>
<keyword evidence="9" id="KW-0456">Lyase</keyword>
<comment type="similarity">
    <text evidence="3">Belongs to the class IV-like SAM-binding methyltransferase superfamily.</text>
</comment>
<evidence type="ECO:0000256" key="11">
    <source>
        <dbReference type="ARBA" id="ARBA00023317"/>
    </source>
</evidence>
<dbReference type="InterPro" id="IPR003817">
    <property type="entry name" value="PS_Dcarbxylase"/>
</dbReference>
<comment type="cofactor">
    <cofactor evidence="1">
        <name>pyruvate</name>
        <dbReference type="ChEBI" id="CHEBI:15361"/>
    </cofactor>
</comment>
<dbReference type="PANTHER" id="PTHR12150:SF13">
    <property type="entry name" value="METHYLTRANSFERASE C9ORF114-RELATED"/>
    <property type="match status" value="1"/>
</dbReference>
<dbReference type="AlphaFoldDB" id="A0AA39M1R1"/>
<comment type="function">
    <text evidence="13">Catalyzes the formation of phosphatidylethanolamine (PtdEtn) from phosphatidylserine (PtdSer). Plays a central role in phospholipid metabolism and in the interorganelle trafficking of phosphatidylserine. May be involved in lipid droplet biogenesis at the endoplasmic reticulum membrane.</text>
</comment>
<evidence type="ECO:0000256" key="8">
    <source>
        <dbReference type="ARBA" id="ARBA00023209"/>
    </source>
</evidence>
<dbReference type="InterPro" id="IPR012340">
    <property type="entry name" value="NA-bd_OB-fold"/>
</dbReference>
<evidence type="ECO:0000313" key="16">
    <source>
        <dbReference type="Proteomes" id="UP001175271"/>
    </source>
</evidence>
<dbReference type="InterPro" id="IPR029026">
    <property type="entry name" value="tRNA_m1G_MTases_N"/>
</dbReference>
<dbReference type="EMBL" id="JAUCMV010000002">
    <property type="protein sequence ID" value="KAK0417394.1"/>
    <property type="molecule type" value="Genomic_DNA"/>
</dbReference>
<proteinExistence type="inferred from homology"/>
<keyword evidence="10" id="KW-1208">Phospholipid metabolism</keyword>
<dbReference type="PANTHER" id="PTHR12150">
    <property type="entry name" value="CLASS IV SAM-BINDING METHYLTRANSFERASE-RELATED"/>
    <property type="match status" value="1"/>
</dbReference>
<evidence type="ECO:0000256" key="10">
    <source>
        <dbReference type="ARBA" id="ARBA00023264"/>
    </source>
</evidence>
<evidence type="ECO:0000256" key="6">
    <source>
        <dbReference type="ARBA" id="ARBA00022793"/>
    </source>
</evidence>
<comment type="caution">
    <text evidence="15">The sequence shown here is derived from an EMBL/GenBank/DDBJ whole genome shotgun (WGS) entry which is preliminary data.</text>
</comment>
<comment type="pathway">
    <text evidence="12">Phospholipid metabolism; phosphatidylethanolamine biosynthesis.</text>
</comment>
<evidence type="ECO:0000313" key="15">
    <source>
        <dbReference type="EMBL" id="KAK0417394.1"/>
    </source>
</evidence>
<evidence type="ECO:0000256" key="2">
    <source>
        <dbReference type="ARBA" id="ARBA00005189"/>
    </source>
</evidence>
<dbReference type="Pfam" id="PF02598">
    <property type="entry name" value="Methyltrn_RNA_3"/>
    <property type="match status" value="1"/>
</dbReference>
<evidence type="ECO:0000256" key="5">
    <source>
        <dbReference type="ARBA" id="ARBA00022516"/>
    </source>
</evidence>
<dbReference type="NCBIfam" id="TIGR00163">
    <property type="entry name" value="PS_decarb"/>
    <property type="match status" value="1"/>
</dbReference>
<name>A0AA39M1R1_9BILA</name>
<keyword evidence="6" id="KW-0210">Decarboxylase</keyword>
<evidence type="ECO:0000256" key="13">
    <source>
        <dbReference type="ARBA" id="ARBA00045136"/>
    </source>
</evidence>
<evidence type="ECO:0000256" key="4">
    <source>
        <dbReference type="ARBA" id="ARBA00012243"/>
    </source>
</evidence>
<evidence type="ECO:0000256" key="12">
    <source>
        <dbReference type="ARBA" id="ARBA00024326"/>
    </source>
</evidence>
<dbReference type="InterPro" id="IPR033177">
    <property type="entry name" value="PSD-B"/>
</dbReference>
<comment type="pathway">
    <text evidence="2">Lipid metabolism.</text>
</comment>
<evidence type="ECO:0000256" key="14">
    <source>
        <dbReference type="SAM" id="MobiDB-lite"/>
    </source>
</evidence>
<dbReference type="InterPro" id="IPR029028">
    <property type="entry name" value="Alpha/beta_knot_MTases"/>
</dbReference>
<keyword evidence="11" id="KW-0670">Pyruvate</keyword>
<evidence type="ECO:0000256" key="3">
    <source>
        <dbReference type="ARBA" id="ARBA00009841"/>
    </source>
</evidence>
<feature type="region of interest" description="Disordered" evidence="14">
    <location>
        <begin position="1"/>
        <end position="22"/>
    </location>
</feature>
<dbReference type="Pfam" id="PF02666">
    <property type="entry name" value="PS_Dcarbxylase"/>
    <property type="match status" value="1"/>
</dbReference>
<keyword evidence="16" id="KW-1185">Reference proteome</keyword>
<dbReference type="GO" id="GO:0008654">
    <property type="term" value="P:phospholipid biosynthetic process"/>
    <property type="evidence" value="ECO:0007669"/>
    <property type="project" value="UniProtKB-KW"/>
</dbReference>
<protein>
    <recommendedName>
        <fullName evidence="4">phosphatidylserine decarboxylase</fullName>
        <ecNumber evidence="4">4.1.1.65</ecNumber>
    </recommendedName>
</protein>
<dbReference type="GO" id="GO:0004609">
    <property type="term" value="F:phosphatidylserine decarboxylase activity"/>
    <property type="evidence" value="ECO:0007669"/>
    <property type="project" value="UniProtKB-EC"/>
</dbReference>
<dbReference type="Gene3D" id="3.40.1280.10">
    <property type="match status" value="1"/>
</dbReference>
<evidence type="ECO:0000256" key="1">
    <source>
        <dbReference type="ARBA" id="ARBA00001928"/>
    </source>
</evidence>
<organism evidence="15 16">
    <name type="scientific">Steinernema hermaphroditum</name>
    <dbReference type="NCBI Taxonomy" id="289476"/>
    <lineage>
        <taxon>Eukaryota</taxon>
        <taxon>Metazoa</taxon>
        <taxon>Ecdysozoa</taxon>
        <taxon>Nematoda</taxon>
        <taxon>Chromadorea</taxon>
        <taxon>Rhabditida</taxon>
        <taxon>Tylenchina</taxon>
        <taxon>Panagrolaimomorpha</taxon>
        <taxon>Strongyloidoidea</taxon>
        <taxon>Steinernematidae</taxon>
        <taxon>Steinernema</taxon>
    </lineage>
</organism>
<accession>A0AA39M1R1</accession>
<keyword evidence="7" id="KW-0443">Lipid metabolism</keyword>
<dbReference type="Proteomes" id="UP001175271">
    <property type="component" value="Unassembled WGS sequence"/>
</dbReference>
<evidence type="ECO:0000256" key="9">
    <source>
        <dbReference type="ARBA" id="ARBA00023239"/>
    </source>
</evidence>
<keyword evidence="8" id="KW-0594">Phospholipid biosynthesis</keyword>
<evidence type="ECO:0000256" key="7">
    <source>
        <dbReference type="ARBA" id="ARBA00023098"/>
    </source>
</evidence>
<dbReference type="InterPro" id="IPR003750">
    <property type="entry name" value="Put_MeTrfase-C9orf114-like"/>
</dbReference>
<dbReference type="Gene3D" id="2.40.50.140">
    <property type="entry name" value="Nucleic acid-binding proteins"/>
    <property type="match status" value="1"/>
</dbReference>